<dbReference type="EMBL" id="LR797340">
    <property type="protein sequence ID" value="CAB4204204.1"/>
    <property type="molecule type" value="Genomic_DNA"/>
</dbReference>
<evidence type="ECO:0000313" key="4">
    <source>
        <dbReference type="EMBL" id="CAB4184705.1"/>
    </source>
</evidence>
<accession>A0A6J5N227</accession>
<name>A0A6J5N227_9CAUD</name>
<dbReference type="EMBL" id="LR798416">
    <property type="protein sequence ID" value="CAB5229838.1"/>
    <property type="molecule type" value="Genomic_DNA"/>
</dbReference>
<protein>
    <submittedName>
        <fullName evidence="2">Uncharacterized protein</fullName>
    </submittedName>
</protein>
<gene>
    <name evidence="4" type="ORF">UFOVP1114_30</name>
    <name evidence="5" type="ORF">UFOVP1386_30</name>
    <name evidence="6" type="ORF">UFOVP1479_17</name>
    <name evidence="7" type="ORF">UFOVP1564_19</name>
    <name evidence="1" type="ORF">UFOVP310_19</name>
    <name evidence="2" type="ORF">UFOVP619_36</name>
    <name evidence="3" type="ORF">UFOVP947_20</name>
</gene>
<dbReference type="EMBL" id="LR796325">
    <property type="protein sequence ID" value="CAB4136840.1"/>
    <property type="molecule type" value="Genomic_DNA"/>
</dbReference>
<evidence type="ECO:0000313" key="3">
    <source>
        <dbReference type="EMBL" id="CAB4172961.1"/>
    </source>
</evidence>
<dbReference type="EMBL" id="LR797070">
    <property type="protein sequence ID" value="CAB4184705.1"/>
    <property type="molecule type" value="Genomic_DNA"/>
</dbReference>
<evidence type="ECO:0000313" key="6">
    <source>
        <dbReference type="EMBL" id="CAB4215336.1"/>
    </source>
</evidence>
<organism evidence="2">
    <name type="scientific">uncultured Caudovirales phage</name>
    <dbReference type="NCBI Taxonomy" id="2100421"/>
    <lineage>
        <taxon>Viruses</taxon>
        <taxon>Duplodnaviria</taxon>
        <taxon>Heunggongvirae</taxon>
        <taxon>Uroviricota</taxon>
        <taxon>Caudoviricetes</taxon>
        <taxon>Peduoviridae</taxon>
        <taxon>Maltschvirus</taxon>
        <taxon>Maltschvirus maltsch</taxon>
    </lineage>
</organism>
<reference evidence="2" key="1">
    <citation type="submission" date="2020-04" db="EMBL/GenBank/DDBJ databases">
        <authorList>
            <person name="Chiriac C."/>
            <person name="Salcher M."/>
            <person name="Ghai R."/>
            <person name="Kavagutti S V."/>
        </authorList>
    </citation>
    <scope>NUCLEOTIDE SEQUENCE</scope>
</reference>
<sequence length="168" mass="20593">MKASIRNYFMSLEEDTLAELLKETIYPELVKNSDEETDSLDYFLPPNSGKELKCRKEHRDFYAYMIEKHKYDDIINKYDNISYICSGSNGIFEWDLKNYPEDINWIWEEDYTWSTRFANQDKKKKQVAYLPIHYAKWLHPEIFDILFHNWNHYDPKLFLYPFDFNRLK</sequence>
<dbReference type="EMBL" id="LR796895">
    <property type="protein sequence ID" value="CAB4172961.1"/>
    <property type="molecule type" value="Genomic_DNA"/>
</dbReference>
<evidence type="ECO:0000313" key="5">
    <source>
        <dbReference type="EMBL" id="CAB4204204.1"/>
    </source>
</evidence>
<evidence type="ECO:0000313" key="2">
    <source>
        <dbReference type="EMBL" id="CAB4152788.1"/>
    </source>
</evidence>
<dbReference type="EMBL" id="LR796589">
    <property type="protein sequence ID" value="CAB4152788.1"/>
    <property type="molecule type" value="Genomic_DNA"/>
</dbReference>
<evidence type="ECO:0000313" key="1">
    <source>
        <dbReference type="EMBL" id="CAB4136840.1"/>
    </source>
</evidence>
<evidence type="ECO:0000313" key="7">
    <source>
        <dbReference type="EMBL" id="CAB5229838.1"/>
    </source>
</evidence>
<dbReference type="EMBL" id="LR797427">
    <property type="protein sequence ID" value="CAB4215336.1"/>
    <property type="molecule type" value="Genomic_DNA"/>
</dbReference>
<proteinExistence type="predicted"/>